<proteinExistence type="predicted"/>
<feature type="domain" description="Lipoyl-binding" evidence="10">
    <location>
        <begin position="72"/>
        <end position="148"/>
    </location>
</feature>
<dbReference type="SUPFAM" id="SSF51230">
    <property type="entry name" value="Single hybrid motif"/>
    <property type="match status" value="1"/>
</dbReference>
<organism evidence="11 12">
    <name type="scientific">Pararhizobium polonicum</name>
    <dbReference type="NCBI Taxonomy" id="1612624"/>
    <lineage>
        <taxon>Bacteria</taxon>
        <taxon>Pseudomonadati</taxon>
        <taxon>Pseudomonadota</taxon>
        <taxon>Alphaproteobacteria</taxon>
        <taxon>Hyphomicrobiales</taxon>
        <taxon>Rhizobiaceae</taxon>
        <taxon>Rhizobium/Agrobacterium group</taxon>
        <taxon>Pararhizobium</taxon>
    </lineage>
</organism>
<comment type="function">
    <text evidence="1 9">This protein is a component of the acetyl coenzyme A carboxylase complex; first, biotin carboxylase catalyzes the carboxylation of the carrier protein and then the transcarboxylase transfers the carboxyl group to form malonyl-CoA.</text>
</comment>
<reference evidence="11 12" key="1">
    <citation type="journal article" date="2016" name="Syst. Appl. Microbiol.">
        <title>Pararhizobium polonicum sp. nov. isolated from tumors on stone fruit rootstocks.</title>
        <authorList>
            <person name="Pulawska J."/>
            <person name="Kuzmanovic N."/>
            <person name="Willems A."/>
            <person name="Pothier J.F."/>
        </authorList>
    </citation>
    <scope>NUCLEOTIDE SEQUENCE [LARGE SCALE GENOMIC DNA]</scope>
    <source>
        <strain evidence="11 12">F5.1</strain>
    </source>
</reference>
<dbReference type="InterPro" id="IPR000089">
    <property type="entry name" value="Biotin_lipoyl"/>
</dbReference>
<gene>
    <name evidence="11" type="ORF">ADU59_10235</name>
</gene>
<evidence type="ECO:0000256" key="8">
    <source>
        <dbReference type="ARBA" id="ARBA00023267"/>
    </source>
</evidence>
<evidence type="ECO:0000256" key="9">
    <source>
        <dbReference type="RuleBase" id="RU364072"/>
    </source>
</evidence>
<evidence type="ECO:0000259" key="10">
    <source>
        <dbReference type="PROSITE" id="PS50968"/>
    </source>
</evidence>
<dbReference type="RefSeq" id="WP_068953983.1">
    <property type="nucleotide sequence ID" value="NZ_LGLV01000006.1"/>
</dbReference>
<comment type="pathway">
    <text evidence="2 9">Lipid metabolism; fatty acid biosynthesis.</text>
</comment>
<dbReference type="UniPathway" id="UPA00094"/>
<dbReference type="GO" id="GO:0003989">
    <property type="term" value="F:acetyl-CoA carboxylase activity"/>
    <property type="evidence" value="ECO:0007669"/>
    <property type="project" value="InterPro"/>
</dbReference>
<dbReference type="PANTHER" id="PTHR45266:SF3">
    <property type="entry name" value="OXALOACETATE DECARBOXYLASE ALPHA CHAIN"/>
    <property type="match status" value="1"/>
</dbReference>
<dbReference type="GO" id="GO:0009317">
    <property type="term" value="C:acetyl-CoA carboxylase complex"/>
    <property type="evidence" value="ECO:0007669"/>
    <property type="project" value="InterPro"/>
</dbReference>
<dbReference type="PROSITE" id="PS00188">
    <property type="entry name" value="BIOTIN"/>
    <property type="match status" value="1"/>
</dbReference>
<keyword evidence="6 9" id="KW-0443">Lipid metabolism</keyword>
<keyword evidence="5 9" id="KW-0276">Fatty acid metabolism</keyword>
<evidence type="ECO:0000256" key="1">
    <source>
        <dbReference type="ARBA" id="ARBA00003761"/>
    </source>
</evidence>
<dbReference type="EMBL" id="LGLV01000006">
    <property type="protein sequence ID" value="OBZ95733.1"/>
    <property type="molecule type" value="Genomic_DNA"/>
</dbReference>
<keyword evidence="7 9" id="KW-0275">Fatty acid biosynthesis</keyword>
<evidence type="ECO:0000256" key="3">
    <source>
        <dbReference type="ARBA" id="ARBA00017562"/>
    </source>
</evidence>
<dbReference type="Gene3D" id="2.40.50.100">
    <property type="match status" value="1"/>
</dbReference>
<evidence type="ECO:0000256" key="7">
    <source>
        <dbReference type="ARBA" id="ARBA00023160"/>
    </source>
</evidence>
<dbReference type="Pfam" id="PF00364">
    <property type="entry name" value="Biotin_lipoyl"/>
    <property type="match status" value="1"/>
</dbReference>
<evidence type="ECO:0000256" key="4">
    <source>
        <dbReference type="ARBA" id="ARBA00022516"/>
    </source>
</evidence>
<evidence type="ECO:0000256" key="2">
    <source>
        <dbReference type="ARBA" id="ARBA00005194"/>
    </source>
</evidence>
<dbReference type="STRING" id="1612624.ADU59_10235"/>
<evidence type="ECO:0000313" key="12">
    <source>
        <dbReference type="Proteomes" id="UP000093111"/>
    </source>
</evidence>
<evidence type="ECO:0000313" key="11">
    <source>
        <dbReference type="EMBL" id="OBZ95733.1"/>
    </source>
</evidence>
<dbReference type="AlphaFoldDB" id="A0A1C7P367"/>
<keyword evidence="12" id="KW-1185">Reference proteome</keyword>
<dbReference type="InterPro" id="IPR050709">
    <property type="entry name" value="Biotin_Carboxyl_Carrier/Decarb"/>
</dbReference>
<keyword evidence="4 9" id="KW-0444">Lipid biosynthesis</keyword>
<dbReference type="InterPro" id="IPR001882">
    <property type="entry name" value="Biotin_BS"/>
</dbReference>
<accession>A0A1C7P367</accession>
<dbReference type="InterPro" id="IPR001249">
    <property type="entry name" value="AcCoA_biotinCC"/>
</dbReference>
<dbReference type="OrthoDB" id="9811735at2"/>
<dbReference type="PRINTS" id="PR01071">
    <property type="entry name" value="ACOABIOTINCC"/>
</dbReference>
<dbReference type="PATRIC" id="fig|1612624.7.peg.3598"/>
<evidence type="ECO:0000256" key="6">
    <source>
        <dbReference type="ARBA" id="ARBA00023098"/>
    </source>
</evidence>
<evidence type="ECO:0000256" key="5">
    <source>
        <dbReference type="ARBA" id="ARBA00022832"/>
    </source>
</evidence>
<dbReference type="PANTHER" id="PTHR45266">
    <property type="entry name" value="OXALOACETATE DECARBOXYLASE ALPHA CHAIN"/>
    <property type="match status" value="1"/>
</dbReference>
<sequence>MDLSKIKTLIDFVGQSNITELTVTEKETTVRIFRTRSPGEGVASSSPADAAVIEMPVVVSTATEPSAPDAASIPVHAPIFGVLHTAPAPGEAAFVKPGDTVEAGQTLFIIEAMKVFNPIGAPRAGRIVRIAAIDGGEVEAGDILAEIV</sequence>
<keyword evidence="8 9" id="KW-0092">Biotin</keyword>
<comment type="caution">
    <text evidence="11">The sequence shown here is derived from an EMBL/GenBank/DDBJ whole genome shotgun (WGS) entry which is preliminary data.</text>
</comment>
<name>A0A1C7P367_9HYPH</name>
<dbReference type="Proteomes" id="UP000093111">
    <property type="component" value="Unassembled WGS sequence"/>
</dbReference>
<protein>
    <recommendedName>
        <fullName evidence="3 9">Biotin carboxyl carrier protein of acetyl-CoA carboxylase</fullName>
    </recommendedName>
</protein>
<dbReference type="CDD" id="cd06850">
    <property type="entry name" value="biotinyl_domain"/>
    <property type="match status" value="1"/>
</dbReference>
<dbReference type="PROSITE" id="PS50968">
    <property type="entry name" value="BIOTINYL_LIPOYL"/>
    <property type="match status" value="1"/>
</dbReference>
<dbReference type="GO" id="GO:0006633">
    <property type="term" value="P:fatty acid biosynthetic process"/>
    <property type="evidence" value="ECO:0007669"/>
    <property type="project" value="UniProtKB-UniPathway"/>
</dbReference>
<dbReference type="InterPro" id="IPR011053">
    <property type="entry name" value="Single_hybrid_motif"/>
</dbReference>